<dbReference type="PROSITE" id="PS51186">
    <property type="entry name" value="GNAT"/>
    <property type="match status" value="2"/>
</dbReference>
<feature type="domain" description="N-acetyltransferase" evidence="1">
    <location>
        <begin position="18"/>
        <end position="176"/>
    </location>
</feature>
<name>A0A0S2M1K0_9MICC</name>
<dbReference type="AlphaFoldDB" id="A0A0S2M1K0"/>
<dbReference type="PANTHER" id="PTHR43617">
    <property type="entry name" value="L-AMINO ACID N-ACETYLTRANSFERASE"/>
    <property type="match status" value="1"/>
</dbReference>
<dbReference type="EMBL" id="CP013200">
    <property type="protein sequence ID" value="ALO67384.1"/>
    <property type="molecule type" value="Genomic_DNA"/>
</dbReference>
<reference evidence="2 3" key="2">
    <citation type="journal article" date="2016" name="J. Biotechnol.">
        <title>Complete genome sequence of Arthrobacter alpinus ERGS4:06, a yellow pigmented bacterium tolerant to cold and radiations isolated from Sikkim Himalaya.</title>
        <authorList>
            <person name="Kumar R."/>
            <person name="Singh D."/>
            <person name="Swarnkar M.K."/>
            <person name="Singh A.K."/>
            <person name="Kumar S."/>
        </authorList>
    </citation>
    <scope>NUCLEOTIDE SEQUENCE [LARGE SCALE GENOMIC DNA]</scope>
    <source>
        <strain evidence="2 3">ERGS4:06</strain>
    </source>
</reference>
<dbReference type="InterPro" id="IPR016181">
    <property type="entry name" value="Acyl_CoA_acyltransferase"/>
</dbReference>
<organism evidence="2 3">
    <name type="scientific">Arthrobacter alpinus</name>
    <dbReference type="NCBI Taxonomy" id="656366"/>
    <lineage>
        <taxon>Bacteria</taxon>
        <taxon>Bacillati</taxon>
        <taxon>Actinomycetota</taxon>
        <taxon>Actinomycetes</taxon>
        <taxon>Micrococcales</taxon>
        <taxon>Micrococcaceae</taxon>
        <taxon>Arthrobacter</taxon>
    </lineage>
</organism>
<evidence type="ECO:0000259" key="1">
    <source>
        <dbReference type="PROSITE" id="PS51186"/>
    </source>
</evidence>
<accession>A0A0S2M1K0</accession>
<dbReference type="InterPro" id="IPR000182">
    <property type="entry name" value="GNAT_dom"/>
</dbReference>
<dbReference type="InterPro" id="IPR050276">
    <property type="entry name" value="MshD_Acetyltransferase"/>
</dbReference>
<proteinExistence type="predicted"/>
<protein>
    <recommendedName>
        <fullName evidence="1">N-acetyltransferase domain-containing protein</fullName>
    </recommendedName>
</protein>
<dbReference type="Proteomes" id="UP000059574">
    <property type="component" value="Chromosome"/>
</dbReference>
<feature type="domain" description="N-acetyltransferase" evidence="1">
    <location>
        <begin position="179"/>
        <end position="333"/>
    </location>
</feature>
<dbReference type="GO" id="GO:0016747">
    <property type="term" value="F:acyltransferase activity, transferring groups other than amino-acyl groups"/>
    <property type="evidence" value="ECO:0007669"/>
    <property type="project" value="InterPro"/>
</dbReference>
<reference evidence="3" key="1">
    <citation type="submission" date="2015-11" db="EMBL/GenBank/DDBJ databases">
        <authorList>
            <person name="Kumar R."/>
            <person name="Singh D."/>
            <person name="Swarnkar M.K."/>
            <person name="Singh A.K."/>
            <person name="Kumar S."/>
        </authorList>
    </citation>
    <scope>NUCLEOTIDE SEQUENCE [LARGE SCALE GENOMIC DNA]</scope>
    <source>
        <strain evidence="3">ERGS4:06</strain>
    </source>
</reference>
<evidence type="ECO:0000313" key="2">
    <source>
        <dbReference type="EMBL" id="ALO67384.1"/>
    </source>
</evidence>
<sequence length="333" mass="36036">MNSLIPAPLAPLPRAAGLQFRPLTQADAQPWLELVQRIAQEDAAPWHEQLSDLVEVLASPINPAALNTVTGVDGDGILRAVGYVSKNRASDVGYAMGGVDPLWRRRGIGAAVLTWQQEVLRVRSAADGTGVPVVRSYVLDVTPGHAELMAASGFEPVRTFTEMAVDLAQIPAAPLTPGVSIVPFTPELSEAVRLAHNEAFADHWGSEQRSEQKWTVLMAHENFRPEWTSVAIDDATGEVAGYQISMFDATALGATGHRDGYTELLGVRRAWRGRKLAPALLIDAMNRYAAAGMERATLDVDTENPSGALGLYERMGYRALPGHSSVAWDLRLR</sequence>
<dbReference type="Gene3D" id="3.40.630.30">
    <property type="match status" value="1"/>
</dbReference>
<dbReference type="Pfam" id="PF00583">
    <property type="entry name" value="Acetyltransf_1"/>
    <property type="match status" value="1"/>
</dbReference>
<dbReference type="SUPFAM" id="SSF55729">
    <property type="entry name" value="Acyl-CoA N-acyltransferases (Nat)"/>
    <property type="match status" value="2"/>
</dbReference>
<evidence type="ECO:0000313" key="3">
    <source>
        <dbReference type="Proteomes" id="UP000059574"/>
    </source>
</evidence>
<dbReference type="RefSeq" id="WP_062290109.1">
    <property type="nucleotide sequence ID" value="NZ_CP013200.1"/>
</dbReference>
<gene>
    <name evidence="2" type="ORF">AS189_13900</name>
</gene>